<evidence type="ECO:0000256" key="7">
    <source>
        <dbReference type="SAM" id="Phobius"/>
    </source>
</evidence>
<dbReference type="PANTHER" id="PTHR42810:SF1">
    <property type="entry name" value="PURINE PERMEASE YWDJ-RELATED"/>
    <property type="match status" value="1"/>
</dbReference>
<dbReference type="InterPro" id="IPR006043">
    <property type="entry name" value="NCS2"/>
</dbReference>
<protein>
    <submittedName>
        <fullName evidence="8">Xanthine permease</fullName>
    </submittedName>
</protein>
<dbReference type="Proteomes" id="UP000324269">
    <property type="component" value="Unassembled WGS sequence"/>
</dbReference>
<comment type="subcellular location">
    <subcellularLocation>
        <location evidence="1">Membrane</location>
        <topology evidence="1">Multi-pass membrane protein</topology>
    </subcellularLocation>
</comment>
<accession>A0A5D4UD39</accession>
<evidence type="ECO:0000256" key="3">
    <source>
        <dbReference type="ARBA" id="ARBA00022448"/>
    </source>
</evidence>
<gene>
    <name evidence="8" type="ORF">FZC85_10235</name>
</gene>
<keyword evidence="6 7" id="KW-0472">Membrane</keyword>
<feature type="transmembrane region" description="Helical" evidence="7">
    <location>
        <begin position="191"/>
        <end position="210"/>
    </location>
</feature>
<dbReference type="EMBL" id="VTEZ01000003">
    <property type="protein sequence ID" value="TYS85365.1"/>
    <property type="molecule type" value="Genomic_DNA"/>
</dbReference>
<dbReference type="NCBIfam" id="NF037981">
    <property type="entry name" value="NCS2_1"/>
    <property type="match status" value="1"/>
</dbReference>
<feature type="transmembrane region" description="Helical" evidence="7">
    <location>
        <begin position="166"/>
        <end position="184"/>
    </location>
</feature>
<keyword evidence="4 7" id="KW-0812">Transmembrane</keyword>
<feature type="transmembrane region" description="Helical" evidence="7">
    <location>
        <begin position="375"/>
        <end position="392"/>
    </location>
</feature>
<reference evidence="8 9" key="1">
    <citation type="submission" date="2019-08" db="EMBL/GenBank/DDBJ databases">
        <title>Bacillus genomes from the desert of Cuatro Cienegas, Coahuila.</title>
        <authorList>
            <person name="Olmedo-Alvarez G."/>
        </authorList>
    </citation>
    <scope>NUCLEOTIDE SEQUENCE [LARGE SCALE GENOMIC DNA]</scope>
    <source>
        <strain evidence="8 9">CH87b_3T</strain>
    </source>
</reference>
<evidence type="ECO:0000256" key="4">
    <source>
        <dbReference type="ARBA" id="ARBA00022692"/>
    </source>
</evidence>
<feature type="transmembrane region" description="Helical" evidence="7">
    <location>
        <begin position="317"/>
        <end position="336"/>
    </location>
</feature>
<dbReference type="PANTHER" id="PTHR42810">
    <property type="entry name" value="PURINE PERMEASE C1399.01C-RELATED"/>
    <property type="match status" value="1"/>
</dbReference>
<dbReference type="Pfam" id="PF00860">
    <property type="entry name" value="Xan_ur_permease"/>
    <property type="match status" value="1"/>
</dbReference>
<dbReference type="AlphaFoldDB" id="A0A5D4UD39"/>
<evidence type="ECO:0000256" key="2">
    <source>
        <dbReference type="ARBA" id="ARBA00008821"/>
    </source>
</evidence>
<feature type="transmembrane region" description="Helical" evidence="7">
    <location>
        <begin position="132"/>
        <end position="154"/>
    </location>
</feature>
<evidence type="ECO:0000313" key="9">
    <source>
        <dbReference type="Proteomes" id="UP000324269"/>
    </source>
</evidence>
<keyword evidence="5 7" id="KW-1133">Transmembrane helix</keyword>
<sequence>MKYKGQSVRITLQSFQWLMFLIGTSIALPIVIGSVFGLSETEISGLMQRTLFLVALGSILQKVIGHSLPIIEGPAGSWVSVFVILAGFSKQIGLSVEESLSLGMGSLALAGCILILMGLVKNKSFYERVFPPLVSGVFLLLLAIQLSGIFFKGMIVQEEGSVDWELTMLAIFVFVFIVILSIKAKGWGKQFSLLIGIIVGWGVFALFGGASNPIGQRDLSGVAFPELFSWGPPAINGNIITATILFSFTLILNNIAAIDSMYEVFDGKKINKQDSIRRGFVIGGINHWLSSIFSALAIVPLPVTSGFVQTTKQRNGLPFLIAAGSLLLISFMPQVVHVVSTLPVAVASAALLSTIVNMFIISLKKITSNKLNQRELSIISISLLGGTSLFFQSPDLFEDLPSSLQIVMSNGLIVGTVVVIGLNLIWRNN</sequence>
<evidence type="ECO:0000256" key="5">
    <source>
        <dbReference type="ARBA" id="ARBA00022989"/>
    </source>
</evidence>
<dbReference type="GO" id="GO:0042907">
    <property type="term" value="F:xanthine transmembrane transporter activity"/>
    <property type="evidence" value="ECO:0007669"/>
    <property type="project" value="TreeGrafter"/>
</dbReference>
<feature type="transmembrane region" description="Helical" evidence="7">
    <location>
        <begin position="15"/>
        <end position="38"/>
    </location>
</feature>
<feature type="transmembrane region" description="Helical" evidence="7">
    <location>
        <begin position="342"/>
        <end position="363"/>
    </location>
</feature>
<dbReference type="OrthoDB" id="5597247at2"/>
<feature type="transmembrane region" description="Helical" evidence="7">
    <location>
        <begin position="100"/>
        <end position="120"/>
    </location>
</feature>
<dbReference type="RefSeq" id="WP_148968240.1">
    <property type="nucleotide sequence ID" value="NZ_JBNIKW010000004.1"/>
</dbReference>
<feature type="transmembrane region" description="Helical" evidence="7">
    <location>
        <begin position="230"/>
        <end position="252"/>
    </location>
</feature>
<proteinExistence type="inferred from homology"/>
<evidence type="ECO:0000256" key="1">
    <source>
        <dbReference type="ARBA" id="ARBA00004141"/>
    </source>
</evidence>
<organism evidence="8 9">
    <name type="scientific">Rossellomorea aquimaris</name>
    <dbReference type="NCBI Taxonomy" id="189382"/>
    <lineage>
        <taxon>Bacteria</taxon>
        <taxon>Bacillati</taxon>
        <taxon>Bacillota</taxon>
        <taxon>Bacilli</taxon>
        <taxon>Bacillales</taxon>
        <taxon>Bacillaceae</taxon>
        <taxon>Rossellomorea</taxon>
    </lineage>
</organism>
<dbReference type="GO" id="GO:0005886">
    <property type="term" value="C:plasma membrane"/>
    <property type="evidence" value="ECO:0007669"/>
    <property type="project" value="TreeGrafter"/>
</dbReference>
<name>A0A5D4UD39_9BACI</name>
<evidence type="ECO:0000256" key="6">
    <source>
        <dbReference type="ARBA" id="ARBA00023136"/>
    </source>
</evidence>
<keyword evidence="3" id="KW-0813">Transport</keyword>
<comment type="caution">
    <text evidence="8">The sequence shown here is derived from an EMBL/GenBank/DDBJ whole genome shotgun (WGS) entry which is preliminary data.</text>
</comment>
<comment type="similarity">
    <text evidence="2">Belongs to the nucleobase:cation symporter-2 (NCS2) (TC 2.A.40) family.</text>
</comment>
<evidence type="ECO:0000313" key="8">
    <source>
        <dbReference type="EMBL" id="TYS85365.1"/>
    </source>
</evidence>
<feature type="transmembrane region" description="Helical" evidence="7">
    <location>
        <begin position="404"/>
        <end position="426"/>
    </location>
</feature>